<feature type="chain" id="PRO_5039191445" evidence="7">
    <location>
        <begin position="19"/>
        <end position="272"/>
    </location>
</feature>
<keyword evidence="4" id="KW-0472">Membrane</keyword>
<dbReference type="EMBL" id="AEBR01000094">
    <property type="protein sequence ID" value="EFM81820.1"/>
    <property type="molecule type" value="Genomic_DNA"/>
</dbReference>
<evidence type="ECO:0000256" key="4">
    <source>
        <dbReference type="ARBA" id="ARBA00023136"/>
    </source>
</evidence>
<comment type="subcellular location">
    <subcellularLocation>
        <location evidence="1">Membrane</location>
        <topology evidence="1">Lipid-anchor</topology>
    </subcellularLocation>
</comment>
<dbReference type="InterPro" id="IPR004872">
    <property type="entry name" value="Lipoprotein_NlpA"/>
</dbReference>
<organism evidence="8 9">
    <name type="scientific">Enterococcus faecalis TX4248</name>
    <dbReference type="NCBI Taxonomy" id="749495"/>
    <lineage>
        <taxon>Bacteria</taxon>
        <taxon>Bacillati</taxon>
        <taxon>Bacillota</taxon>
        <taxon>Bacilli</taxon>
        <taxon>Lactobacillales</taxon>
        <taxon>Enterococcaceae</taxon>
        <taxon>Enterococcus</taxon>
    </lineage>
</organism>
<dbReference type="Proteomes" id="UP000004846">
    <property type="component" value="Unassembled WGS sequence"/>
</dbReference>
<keyword evidence="5" id="KW-0564">Palmitate</keyword>
<reference evidence="8 9" key="1">
    <citation type="submission" date="2010-07" db="EMBL/GenBank/DDBJ databases">
        <authorList>
            <person name="Sid Ahmed O."/>
        </authorList>
    </citation>
    <scope>NUCLEOTIDE SEQUENCE [LARGE SCALE GENOMIC DNA]</scope>
    <source>
        <strain evidence="8 9">TX4248</strain>
    </source>
</reference>
<name>A0A125W343_ENTFL</name>
<feature type="signal peptide" evidence="7">
    <location>
        <begin position="1"/>
        <end position="18"/>
    </location>
</feature>
<dbReference type="GO" id="GO:0016020">
    <property type="term" value="C:membrane"/>
    <property type="evidence" value="ECO:0007669"/>
    <property type="project" value="UniProtKB-SubCell"/>
</dbReference>
<proteinExistence type="inferred from homology"/>
<dbReference type="PANTHER" id="PTHR30429:SF0">
    <property type="entry name" value="METHIONINE-BINDING LIPOPROTEIN METQ"/>
    <property type="match status" value="1"/>
</dbReference>
<keyword evidence="6 8" id="KW-0449">Lipoprotein</keyword>
<dbReference type="SUPFAM" id="SSF53850">
    <property type="entry name" value="Periplasmic binding protein-like II"/>
    <property type="match status" value="1"/>
</dbReference>
<comment type="caution">
    <text evidence="8">The sequence shown here is derived from an EMBL/GenBank/DDBJ whole genome shotgun (WGS) entry which is preliminary data.</text>
</comment>
<evidence type="ECO:0000256" key="1">
    <source>
        <dbReference type="ARBA" id="ARBA00004635"/>
    </source>
</evidence>
<dbReference type="CDD" id="cd13600">
    <property type="entry name" value="PBP2_lipoprotein_like_1"/>
    <property type="match status" value="1"/>
</dbReference>
<evidence type="ECO:0000256" key="5">
    <source>
        <dbReference type="ARBA" id="ARBA00023139"/>
    </source>
</evidence>
<protein>
    <submittedName>
        <fullName evidence="8">NLPA lipoprotein</fullName>
    </submittedName>
</protein>
<evidence type="ECO:0000256" key="6">
    <source>
        <dbReference type="ARBA" id="ARBA00023288"/>
    </source>
</evidence>
<accession>A0A125W343</accession>
<evidence type="ECO:0000313" key="8">
    <source>
        <dbReference type="EMBL" id="EFM81820.1"/>
    </source>
</evidence>
<gene>
    <name evidence="8" type="ORF">HMPREF9498_02587</name>
</gene>
<keyword evidence="3 7" id="KW-0732">Signal</keyword>
<evidence type="ECO:0000256" key="7">
    <source>
        <dbReference type="SAM" id="SignalP"/>
    </source>
</evidence>
<dbReference type="Pfam" id="PF03180">
    <property type="entry name" value="Lipoprotein_9"/>
    <property type="match status" value="1"/>
</dbReference>
<dbReference type="PANTHER" id="PTHR30429">
    <property type="entry name" value="D-METHIONINE-BINDING LIPOPROTEIN METQ"/>
    <property type="match status" value="1"/>
</dbReference>
<evidence type="ECO:0000256" key="2">
    <source>
        <dbReference type="ARBA" id="ARBA00008973"/>
    </source>
</evidence>
<dbReference type="AlphaFoldDB" id="A0A125W343"/>
<dbReference type="PROSITE" id="PS51257">
    <property type="entry name" value="PROKAR_LIPOPROTEIN"/>
    <property type="match status" value="1"/>
</dbReference>
<dbReference type="RefSeq" id="WP_002354826.1">
    <property type="nucleotide sequence ID" value="NZ_GL454482.1"/>
</dbReference>
<dbReference type="Gene3D" id="3.40.190.10">
    <property type="entry name" value="Periplasmic binding protein-like II"/>
    <property type="match status" value="2"/>
</dbReference>
<evidence type="ECO:0000256" key="3">
    <source>
        <dbReference type="ARBA" id="ARBA00022729"/>
    </source>
</evidence>
<evidence type="ECO:0000313" key="9">
    <source>
        <dbReference type="Proteomes" id="UP000004846"/>
    </source>
</evidence>
<dbReference type="GeneID" id="60892442"/>
<sequence length="272" mass="30062">MKKFYLATFAVIATVILAACGGNKQADQKEDKEITVAVQLESSKDILEIAKKEAEKKGYKINIMEVSDNVAYNDAVQHDEADANFAQHQPFMEMFNKEKKADLVAVQPIYYFAGGFYSKEYQDAKDLPENAKVGIPSDPTNEGRALAILNANGVIKLKEGVGFNGTVADVVENPKNITFESIDLLNLAKAYDEKDIAMVFCYPAYLEPAGLTTKDAILLEDEEASKHYALQVVTRKGEKDSEKIKVLKEAMTTKEVAEYIKKNSKGANIPAF</sequence>
<comment type="similarity">
    <text evidence="2">Belongs to the NlpA lipoprotein family.</text>
</comment>
<dbReference type="HOGENOM" id="CLU_067080_0_1_9"/>